<comment type="caution">
    <text evidence="2">The sequence shown here is derived from an EMBL/GenBank/DDBJ whole genome shotgun (WGS) entry which is preliminary data.</text>
</comment>
<protein>
    <recommendedName>
        <fullName evidence="1">F-box domain-containing protein</fullName>
    </recommendedName>
</protein>
<evidence type="ECO:0000259" key="1">
    <source>
        <dbReference type="Pfam" id="PF12937"/>
    </source>
</evidence>
<evidence type="ECO:0000313" key="2">
    <source>
        <dbReference type="EMBL" id="KAF7339188.1"/>
    </source>
</evidence>
<proteinExistence type="predicted"/>
<dbReference type="Proteomes" id="UP000620124">
    <property type="component" value="Unassembled WGS sequence"/>
</dbReference>
<name>A0A8H6XDN5_9AGAR</name>
<dbReference type="SUPFAM" id="SSF81383">
    <property type="entry name" value="F-box domain"/>
    <property type="match status" value="1"/>
</dbReference>
<dbReference type="Pfam" id="PF12937">
    <property type="entry name" value="F-box-like"/>
    <property type="match status" value="1"/>
</dbReference>
<gene>
    <name evidence="2" type="ORF">MVEN_01996100</name>
</gene>
<evidence type="ECO:0000313" key="3">
    <source>
        <dbReference type="Proteomes" id="UP000620124"/>
    </source>
</evidence>
<feature type="domain" description="F-box" evidence="1">
    <location>
        <begin position="73"/>
        <end position="127"/>
    </location>
</feature>
<dbReference type="Gene3D" id="3.80.10.10">
    <property type="entry name" value="Ribonuclease Inhibitor"/>
    <property type="match status" value="1"/>
</dbReference>
<dbReference type="InterPro" id="IPR032675">
    <property type="entry name" value="LRR_dom_sf"/>
</dbReference>
<accession>A0A8H6XDN5</accession>
<dbReference type="OrthoDB" id="3266451at2759"/>
<keyword evidence="3" id="KW-1185">Reference proteome</keyword>
<organism evidence="2 3">
    <name type="scientific">Mycena venus</name>
    <dbReference type="NCBI Taxonomy" id="2733690"/>
    <lineage>
        <taxon>Eukaryota</taxon>
        <taxon>Fungi</taxon>
        <taxon>Dikarya</taxon>
        <taxon>Basidiomycota</taxon>
        <taxon>Agaricomycotina</taxon>
        <taxon>Agaricomycetes</taxon>
        <taxon>Agaricomycetidae</taxon>
        <taxon>Agaricales</taxon>
        <taxon>Marasmiineae</taxon>
        <taxon>Mycenaceae</taxon>
        <taxon>Mycena</taxon>
    </lineage>
</organism>
<dbReference type="InterPro" id="IPR001810">
    <property type="entry name" value="F-box_dom"/>
</dbReference>
<sequence>MEQNLVALMANNVAPTDSEIQQIRTLLKDGAEELVELQKSLHRAITALANLMMQRRRRSKEIASLTAVLSPIRRVPPEILAEIFQLCVQTTMASSSAFPDSLPLGQVCSSWRAISHNTPRLWNRIVFAPHSQNQYTYLLELAGKSLQRPLSITLDTEEMALPSGCTRPSLTPLWALSSRTINLILHLDHRVLHLPASDCTFPMLTSLTISVTSESSNAVAPVPSLVELLDIFHHAPALHHLGLIADFVSPRFHVPSQFGWNRLRKLELMVHLSVAQAGDILSHCAQLEKCRIFHLRSRDTDDSLPQPMPLSVLPNLRSLGIRVHVDDGPVSYLFRRFAFPSLTHLDVDAFTFSLLDLVDLHARSMFPLQSLHLAAYVTPPEIIPFLCSLPTLENVCFKRTIVQNFLFKAFTAGTFPPNPSSSSQNAAPRTA</sequence>
<dbReference type="Gene3D" id="1.20.1280.50">
    <property type="match status" value="1"/>
</dbReference>
<reference evidence="2" key="1">
    <citation type="submission" date="2020-05" db="EMBL/GenBank/DDBJ databases">
        <title>Mycena genomes resolve the evolution of fungal bioluminescence.</title>
        <authorList>
            <person name="Tsai I.J."/>
        </authorList>
    </citation>
    <scope>NUCLEOTIDE SEQUENCE</scope>
    <source>
        <strain evidence="2">CCC161011</strain>
    </source>
</reference>
<dbReference type="SUPFAM" id="SSF52047">
    <property type="entry name" value="RNI-like"/>
    <property type="match status" value="1"/>
</dbReference>
<dbReference type="AlphaFoldDB" id="A0A8H6XDN5"/>
<dbReference type="EMBL" id="JACAZI010000020">
    <property type="protein sequence ID" value="KAF7339188.1"/>
    <property type="molecule type" value="Genomic_DNA"/>
</dbReference>
<dbReference type="InterPro" id="IPR036047">
    <property type="entry name" value="F-box-like_dom_sf"/>
</dbReference>